<reference evidence="16" key="1">
    <citation type="submission" date="2025-08" db="UniProtKB">
        <authorList>
            <consortium name="RefSeq"/>
        </authorList>
    </citation>
    <scope>IDENTIFICATION</scope>
    <source>
        <tissue evidence="16">Gonad</tissue>
    </source>
</reference>
<dbReference type="GO" id="GO:0005758">
    <property type="term" value="C:mitochondrial intermembrane space"/>
    <property type="evidence" value="ECO:0007669"/>
    <property type="project" value="UniProtKB-SubCell"/>
</dbReference>
<evidence type="ECO:0000256" key="6">
    <source>
        <dbReference type="ARBA" id="ARBA00022448"/>
    </source>
</evidence>
<evidence type="ECO:0000256" key="10">
    <source>
        <dbReference type="ARBA" id="ARBA00023128"/>
    </source>
</evidence>
<keyword evidence="9" id="KW-0249">Electron transport</keyword>
<dbReference type="KEGG" id="bbel:109476009"/>
<dbReference type="RefSeq" id="XP_019632373.1">
    <property type="nucleotide sequence ID" value="XM_019776814.1"/>
</dbReference>
<keyword evidence="15" id="KW-1185">Reference proteome</keyword>
<evidence type="ECO:0000256" key="7">
    <source>
        <dbReference type="ARBA" id="ARBA00022660"/>
    </source>
</evidence>
<proteinExistence type="inferred from homology"/>
<dbReference type="InterPro" id="IPR008698">
    <property type="entry name" value="NDUB7"/>
</dbReference>
<dbReference type="PANTHER" id="PTHR20900:SF0">
    <property type="entry name" value="NADH DEHYDROGENASE [UBIQUINONE] 1 BETA SUBCOMPLEX SUBUNIT 7"/>
    <property type="match status" value="1"/>
</dbReference>
<evidence type="ECO:0000256" key="3">
    <source>
        <dbReference type="ARBA" id="ARBA00004637"/>
    </source>
</evidence>
<comment type="subcellular location">
    <subcellularLocation>
        <location evidence="3">Mitochondrion inner membrane</location>
        <topology evidence="3">Peripheral membrane protein</topology>
    </subcellularLocation>
    <subcellularLocation>
        <location evidence="2">Mitochondrion intermembrane space</location>
    </subcellularLocation>
</comment>
<evidence type="ECO:0000256" key="14">
    <source>
        <dbReference type="ARBA" id="ARBA00030710"/>
    </source>
</evidence>
<keyword evidence="12" id="KW-1015">Disulfide bond</keyword>
<evidence type="ECO:0000256" key="12">
    <source>
        <dbReference type="ARBA" id="ARBA00023157"/>
    </source>
</evidence>
<comment type="similarity">
    <text evidence="4">Belongs to the complex I NDUFB7 subunit family.</text>
</comment>
<dbReference type="Pfam" id="PF05676">
    <property type="entry name" value="NDUF_B7"/>
    <property type="match status" value="1"/>
</dbReference>
<keyword evidence="6" id="KW-0813">Transport</keyword>
<evidence type="ECO:0000256" key="11">
    <source>
        <dbReference type="ARBA" id="ARBA00023136"/>
    </source>
</evidence>
<comment type="function">
    <text evidence="1">Accessory subunit of the mitochondrial membrane respiratory chain NADH dehydrogenase (Complex I), that is believed not to be involved in catalysis. Complex I functions in the transfer of electrons from NADH to the respiratory chain. The immediate electron acceptor for the enzyme is believed to be ubiquinone.</text>
</comment>
<dbReference type="GO" id="GO:0005743">
    <property type="term" value="C:mitochondrial inner membrane"/>
    <property type="evidence" value="ECO:0007669"/>
    <property type="project" value="UniProtKB-SubCell"/>
</dbReference>
<sequence length="127" mass="15757">MGAVMTHNYKAYWSEADYTPNPENMPSFDPNFGFQEPREERVMVATQKEMADARVPMKLRDYCAHKYMAWMMCRRDHMPNIWACKHERHEWDQCEFDDWVHRMKEWERERRLLKRKQLKKRLEAEEE</sequence>
<keyword evidence="10" id="KW-0496">Mitochondrion</keyword>
<dbReference type="OrthoDB" id="268414at2759"/>
<evidence type="ECO:0000256" key="1">
    <source>
        <dbReference type="ARBA" id="ARBA00003195"/>
    </source>
</evidence>
<evidence type="ECO:0000256" key="2">
    <source>
        <dbReference type="ARBA" id="ARBA00004569"/>
    </source>
</evidence>
<evidence type="ECO:0000256" key="4">
    <source>
        <dbReference type="ARBA" id="ARBA00008006"/>
    </source>
</evidence>
<evidence type="ECO:0000256" key="8">
    <source>
        <dbReference type="ARBA" id="ARBA00022792"/>
    </source>
</evidence>
<evidence type="ECO:0000256" key="13">
    <source>
        <dbReference type="ARBA" id="ARBA00030188"/>
    </source>
</evidence>
<keyword evidence="11" id="KW-0472">Membrane</keyword>
<dbReference type="Proteomes" id="UP000515135">
    <property type="component" value="Unplaced"/>
</dbReference>
<evidence type="ECO:0000313" key="16">
    <source>
        <dbReference type="RefSeq" id="XP_019632373.1"/>
    </source>
</evidence>
<evidence type="ECO:0000313" key="15">
    <source>
        <dbReference type="Proteomes" id="UP000515135"/>
    </source>
</evidence>
<evidence type="ECO:0000256" key="5">
    <source>
        <dbReference type="ARBA" id="ARBA00018677"/>
    </source>
</evidence>
<keyword evidence="8" id="KW-0999">Mitochondrion inner membrane</keyword>
<keyword evidence="7" id="KW-0679">Respiratory chain</keyword>
<name>A0A6P4Z6U5_BRABE</name>
<accession>A0A6P4Z6U5</accession>
<dbReference type="GeneID" id="109476009"/>
<dbReference type="PANTHER" id="PTHR20900">
    <property type="entry name" value="NADH:UBIQUINONE OXIDOREDUCTASE B18-LIKE SUBUNIT"/>
    <property type="match status" value="1"/>
</dbReference>
<organism evidence="15 16">
    <name type="scientific">Branchiostoma belcheri</name>
    <name type="common">Amphioxus</name>
    <dbReference type="NCBI Taxonomy" id="7741"/>
    <lineage>
        <taxon>Eukaryota</taxon>
        <taxon>Metazoa</taxon>
        <taxon>Chordata</taxon>
        <taxon>Cephalochordata</taxon>
        <taxon>Leptocardii</taxon>
        <taxon>Amphioxiformes</taxon>
        <taxon>Branchiostomatidae</taxon>
        <taxon>Branchiostoma</taxon>
    </lineage>
</organism>
<evidence type="ECO:0000256" key="9">
    <source>
        <dbReference type="ARBA" id="ARBA00022982"/>
    </source>
</evidence>
<dbReference type="AlphaFoldDB" id="A0A6P4Z6U5"/>
<gene>
    <name evidence="16" type="primary">LOC109476009</name>
</gene>
<protein>
    <recommendedName>
        <fullName evidence="5">NADH dehydrogenase [ubiquinone] 1 beta subcomplex subunit 7</fullName>
    </recommendedName>
    <alternativeName>
        <fullName evidence="13">Complex I-B18</fullName>
    </alternativeName>
    <alternativeName>
        <fullName evidence="14">NADH-ubiquinone oxidoreductase B18 subunit</fullName>
    </alternativeName>
</protein>